<gene>
    <name evidence="2" type="ORF">H4075_21295</name>
</gene>
<proteinExistence type="predicted"/>
<protein>
    <submittedName>
        <fullName evidence="2">DUF2490 domain-containing protein</fullName>
    </submittedName>
</protein>
<accession>A0A7G5XGF7</accession>
<dbReference type="Pfam" id="PF10677">
    <property type="entry name" value="DUF2490"/>
    <property type="match status" value="1"/>
</dbReference>
<dbReference type="KEGG" id="lacs:H4075_21295"/>
<dbReference type="EMBL" id="CP060007">
    <property type="protein sequence ID" value="QNA44560.1"/>
    <property type="molecule type" value="Genomic_DNA"/>
</dbReference>
<organism evidence="2 3">
    <name type="scientific">Lacibacter sediminis</name>
    <dbReference type="NCBI Taxonomy" id="2760713"/>
    <lineage>
        <taxon>Bacteria</taxon>
        <taxon>Pseudomonadati</taxon>
        <taxon>Bacteroidota</taxon>
        <taxon>Chitinophagia</taxon>
        <taxon>Chitinophagales</taxon>
        <taxon>Chitinophagaceae</taxon>
        <taxon>Lacibacter</taxon>
    </lineage>
</organism>
<dbReference type="Proteomes" id="UP000515344">
    <property type="component" value="Chromosome"/>
</dbReference>
<evidence type="ECO:0000313" key="2">
    <source>
        <dbReference type="EMBL" id="QNA44560.1"/>
    </source>
</evidence>
<evidence type="ECO:0000256" key="1">
    <source>
        <dbReference type="SAM" id="SignalP"/>
    </source>
</evidence>
<dbReference type="RefSeq" id="WP_182802865.1">
    <property type="nucleotide sequence ID" value="NZ_CP060007.1"/>
</dbReference>
<feature type="chain" id="PRO_5028909129" evidence="1">
    <location>
        <begin position="20"/>
        <end position="257"/>
    </location>
</feature>
<reference evidence="3" key="1">
    <citation type="submission" date="2020-08" db="EMBL/GenBank/DDBJ databases">
        <title>Lacibacter sp. S13-6-6 genome sequencing.</title>
        <authorList>
            <person name="Jin L."/>
        </authorList>
    </citation>
    <scope>NUCLEOTIDE SEQUENCE [LARGE SCALE GENOMIC DNA]</scope>
    <source>
        <strain evidence="3">S13-6-6</strain>
    </source>
</reference>
<sequence>MKQVYLFVVLIFITISAVAQDNREVQTQNHFWTSVNTQARISNKWSVIADLHIRRTNYLKNNNFYYTRVGAAYHINKNLSVSLAGGHMWLANKTATTELFVNENRLVQQIQLNQPLGKIQLSQRLRIEERWIQRVVNSELTDTYRYSTRFRYQLGLSIPLSKKKYIPSLAFADELMMQTGKHIIYNNFDQNRFFAGIKQQITPSLAADFGYMYVWQQRLSGYQYNRNHTIRLFFYWQPDFRKKHTATPTAQNNLPLL</sequence>
<feature type="signal peptide" evidence="1">
    <location>
        <begin position="1"/>
        <end position="19"/>
    </location>
</feature>
<evidence type="ECO:0000313" key="3">
    <source>
        <dbReference type="Proteomes" id="UP000515344"/>
    </source>
</evidence>
<keyword evidence="1" id="KW-0732">Signal</keyword>
<dbReference type="AlphaFoldDB" id="A0A7G5XGF7"/>
<name>A0A7G5XGF7_9BACT</name>
<dbReference type="InterPro" id="IPR019619">
    <property type="entry name" value="DUF2490"/>
</dbReference>
<keyword evidence="3" id="KW-1185">Reference proteome</keyword>